<organism evidence="2 3">
    <name type="scientific">Solanum verrucosum</name>
    <dbReference type="NCBI Taxonomy" id="315347"/>
    <lineage>
        <taxon>Eukaryota</taxon>
        <taxon>Viridiplantae</taxon>
        <taxon>Streptophyta</taxon>
        <taxon>Embryophyta</taxon>
        <taxon>Tracheophyta</taxon>
        <taxon>Spermatophyta</taxon>
        <taxon>Magnoliopsida</taxon>
        <taxon>eudicotyledons</taxon>
        <taxon>Gunneridae</taxon>
        <taxon>Pentapetalae</taxon>
        <taxon>asterids</taxon>
        <taxon>lamiids</taxon>
        <taxon>Solanales</taxon>
        <taxon>Solanaceae</taxon>
        <taxon>Solanoideae</taxon>
        <taxon>Solaneae</taxon>
        <taxon>Solanum</taxon>
    </lineage>
</organism>
<dbReference type="Pfam" id="PF24626">
    <property type="entry name" value="SH3_Tf2-1"/>
    <property type="match status" value="1"/>
</dbReference>
<dbReference type="PANTHER" id="PTHR46148">
    <property type="entry name" value="CHROMO DOMAIN-CONTAINING PROTEIN"/>
    <property type="match status" value="1"/>
</dbReference>
<proteinExistence type="predicted"/>
<gene>
    <name evidence="2" type="ORF">MTR67_012839</name>
</gene>
<dbReference type="EMBL" id="CP133614">
    <property type="protein sequence ID" value="WMV19454.1"/>
    <property type="molecule type" value="Genomic_DNA"/>
</dbReference>
<sequence length="91" mass="10304">MNGVMRFEKKSKLSPRSIRPFEILSRAGEVAYKLALPPSLSVVHPVFHISMLRKYVSNESQVLSLDLVELGTNLSIEDEPRTIFRYACPKA</sequence>
<accession>A0AAF0Q9C4</accession>
<dbReference type="Proteomes" id="UP001234989">
    <property type="component" value="Chromosome 3"/>
</dbReference>
<name>A0AAF0Q9C4_SOLVR</name>
<protein>
    <recommendedName>
        <fullName evidence="1">Tf2-1-like SH3-like domain-containing protein</fullName>
    </recommendedName>
</protein>
<feature type="domain" description="Tf2-1-like SH3-like" evidence="1">
    <location>
        <begin position="6"/>
        <end position="56"/>
    </location>
</feature>
<dbReference type="PANTHER" id="PTHR46148:SF60">
    <property type="entry name" value="CHROMO DOMAIN-CONTAINING PROTEIN"/>
    <property type="match status" value="1"/>
</dbReference>
<reference evidence="2" key="1">
    <citation type="submission" date="2023-08" db="EMBL/GenBank/DDBJ databases">
        <title>A de novo genome assembly of Solanum verrucosum Schlechtendal, a Mexican diploid species geographically isolated from the other diploid A-genome species in potato relatives.</title>
        <authorList>
            <person name="Hosaka K."/>
        </authorList>
    </citation>
    <scope>NUCLEOTIDE SEQUENCE</scope>
    <source>
        <tissue evidence="2">Young leaves</tissue>
    </source>
</reference>
<dbReference type="AlphaFoldDB" id="A0AAF0Q9C4"/>
<evidence type="ECO:0000313" key="3">
    <source>
        <dbReference type="Proteomes" id="UP001234989"/>
    </source>
</evidence>
<keyword evidence="3" id="KW-1185">Reference proteome</keyword>
<evidence type="ECO:0000259" key="1">
    <source>
        <dbReference type="Pfam" id="PF24626"/>
    </source>
</evidence>
<evidence type="ECO:0000313" key="2">
    <source>
        <dbReference type="EMBL" id="WMV19454.1"/>
    </source>
</evidence>
<dbReference type="InterPro" id="IPR056924">
    <property type="entry name" value="SH3_Tf2-1"/>
</dbReference>